<dbReference type="AlphaFoldDB" id="A0A443STN8"/>
<accession>A0A443STN8</accession>
<dbReference type="OrthoDB" id="6499567at2759"/>
<evidence type="ECO:0000313" key="2">
    <source>
        <dbReference type="EMBL" id="RWS30860.1"/>
    </source>
</evidence>
<proteinExistence type="predicted"/>
<evidence type="ECO:0000313" key="3">
    <source>
        <dbReference type="Proteomes" id="UP000288716"/>
    </source>
</evidence>
<dbReference type="PANTHER" id="PTHR33964">
    <property type="entry name" value="RE45066P-RELATED"/>
    <property type="match status" value="1"/>
</dbReference>
<gene>
    <name evidence="2" type="ORF">B4U80_08053</name>
</gene>
<comment type="caution">
    <text evidence="2">The sequence shown here is derived from an EMBL/GenBank/DDBJ whole genome shotgun (WGS) entry which is preliminary data.</text>
</comment>
<feature type="chain" id="PRO_5019563671" evidence="1">
    <location>
        <begin position="19"/>
        <end position="241"/>
    </location>
</feature>
<dbReference type="VEuPathDB" id="VectorBase:LDEU001177"/>
<name>A0A443STN8_9ACAR</name>
<protein>
    <submittedName>
        <fullName evidence="2">Uncharacterized protein</fullName>
    </submittedName>
</protein>
<dbReference type="Proteomes" id="UP000288716">
    <property type="component" value="Unassembled WGS sequence"/>
</dbReference>
<sequence>MNISPLFIATLLFALCCSTVDLYRKNCEVSIDEADKCAIKLMFEGDRNRFVPRSLADMDVHCRMATTNIKCVEKHSRCYSAFPRQIMGTAMSNLKRAFKKRCTREGKRVCIKDDNTSEPAHQEVDKWTFNMKYIVDKIENTQQIPAVCCAFHIFRENLLQTVAKLCENSTKDSSAKYIEKTISGAVNDFMEIGCNRYRSLKDCRTYLPEITKTLEENVSKGVPKQNTSAIFHFLRIAVQLE</sequence>
<organism evidence="2 3">
    <name type="scientific">Leptotrombidium deliense</name>
    <dbReference type="NCBI Taxonomy" id="299467"/>
    <lineage>
        <taxon>Eukaryota</taxon>
        <taxon>Metazoa</taxon>
        <taxon>Ecdysozoa</taxon>
        <taxon>Arthropoda</taxon>
        <taxon>Chelicerata</taxon>
        <taxon>Arachnida</taxon>
        <taxon>Acari</taxon>
        <taxon>Acariformes</taxon>
        <taxon>Trombidiformes</taxon>
        <taxon>Prostigmata</taxon>
        <taxon>Anystina</taxon>
        <taxon>Parasitengona</taxon>
        <taxon>Trombiculoidea</taxon>
        <taxon>Trombiculidae</taxon>
        <taxon>Leptotrombidium</taxon>
    </lineage>
</organism>
<keyword evidence="1" id="KW-0732">Signal</keyword>
<reference evidence="2 3" key="1">
    <citation type="journal article" date="2018" name="Gigascience">
        <title>Genomes of trombidid mites reveal novel predicted allergens and laterally-transferred genes associated with secondary metabolism.</title>
        <authorList>
            <person name="Dong X."/>
            <person name="Chaisiri K."/>
            <person name="Xia D."/>
            <person name="Armstrong S.D."/>
            <person name="Fang Y."/>
            <person name="Donnelly M.J."/>
            <person name="Kadowaki T."/>
            <person name="McGarry J.W."/>
            <person name="Darby A.C."/>
            <person name="Makepeace B.L."/>
        </authorList>
    </citation>
    <scope>NUCLEOTIDE SEQUENCE [LARGE SCALE GENOMIC DNA]</scope>
    <source>
        <strain evidence="2">UoL-UT</strain>
    </source>
</reference>
<dbReference type="PANTHER" id="PTHR33964:SF1">
    <property type="entry name" value="RE45066P"/>
    <property type="match status" value="1"/>
</dbReference>
<dbReference type="EMBL" id="NCKV01000351">
    <property type="protein sequence ID" value="RWS30860.1"/>
    <property type="molecule type" value="Genomic_DNA"/>
</dbReference>
<feature type="signal peptide" evidence="1">
    <location>
        <begin position="1"/>
        <end position="18"/>
    </location>
</feature>
<evidence type="ECO:0000256" key="1">
    <source>
        <dbReference type="SAM" id="SignalP"/>
    </source>
</evidence>
<keyword evidence="3" id="KW-1185">Reference proteome</keyword>